<dbReference type="EMBL" id="WGGT01000003">
    <property type="protein sequence ID" value="MVQ44791.1"/>
    <property type="molecule type" value="Genomic_DNA"/>
</dbReference>
<dbReference type="InterPro" id="IPR003593">
    <property type="entry name" value="AAA+_ATPase"/>
</dbReference>
<dbReference type="GO" id="GO:0016887">
    <property type="term" value="F:ATP hydrolysis activity"/>
    <property type="evidence" value="ECO:0007669"/>
    <property type="project" value="InterPro"/>
</dbReference>
<dbReference type="Proteomes" id="UP000284051">
    <property type="component" value="Unassembled WGS sequence"/>
</dbReference>
<keyword evidence="7 8" id="KW-0472">Membrane</keyword>
<comment type="subcellular location">
    <subcellularLocation>
        <location evidence="1 8">Cell membrane</location>
        <topology evidence="1 8">Peripheral membrane protein</topology>
    </subcellularLocation>
</comment>
<dbReference type="NCBIfam" id="TIGR04521">
    <property type="entry name" value="ECF_ATPase_2"/>
    <property type="match status" value="1"/>
</dbReference>
<evidence type="ECO:0000313" key="21">
    <source>
        <dbReference type="Proteomes" id="UP000479531"/>
    </source>
</evidence>
<protein>
    <recommendedName>
        <fullName evidence="8">Energy-coupling factor transporter ATP-binding protein EcfA2</fullName>
        <ecNumber evidence="8">7.-.-.-</ecNumber>
    </recommendedName>
</protein>
<dbReference type="InterPro" id="IPR050095">
    <property type="entry name" value="ECF_ABC_transporter_ATP-bd"/>
</dbReference>
<comment type="function">
    <text evidence="8">ATP-binding (A) component of a common energy-coupling factor (ECF) ABC-transporter complex.</text>
</comment>
<feature type="domain" description="ABC transporter" evidence="9">
    <location>
        <begin position="9"/>
        <end position="248"/>
    </location>
</feature>
<evidence type="ECO:0000313" key="10">
    <source>
        <dbReference type="EMBL" id="MTR84736.1"/>
    </source>
</evidence>
<evidence type="ECO:0000256" key="2">
    <source>
        <dbReference type="ARBA" id="ARBA00022448"/>
    </source>
</evidence>
<comment type="caution">
    <text evidence="13">The sequence shown here is derived from an EMBL/GenBank/DDBJ whole genome shotgun (WGS) entry which is preliminary data.</text>
</comment>
<evidence type="ECO:0000313" key="17">
    <source>
        <dbReference type="Proteomes" id="UP000283586"/>
    </source>
</evidence>
<name>A0A3R6EMD0_9FIRM</name>
<dbReference type="EMBL" id="QSHO01000003">
    <property type="protein sequence ID" value="RHC19178.1"/>
    <property type="molecule type" value="Genomic_DNA"/>
</dbReference>
<comment type="subunit">
    <text evidence="8">Forms a stable energy-coupling factor (ECF) transporter complex composed of 2 membrane-embedded substrate-binding proteins (S component), 2 ATP-binding proteins (A component) and 2 transmembrane proteins (T component).</text>
</comment>
<comment type="similarity">
    <text evidence="8">Belongs to the ABC transporter superfamily. Energy-coupling factor EcfA family.</text>
</comment>
<keyword evidence="4 8" id="KW-0547">Nucleotide-binding</keyword>
<dbReference type="InterPro" id="IPR027417">
    <property type="entry name" value="P-loop_NTPase"/>
</dbReference>
<dbReference type="Proteomes" id="UP000284465">
    <property type="component" value="Unassembled WGS sequence"/>
</dbReference>
<dbReference type="EMBL" id="QRID01000015">
    <property type="protein sequence ID" value="RHG26678.1"/>
    <property type="molecule type" value="Genomic_DNA"/>
</dbReference>
<evidence type="ECO:0000313" key="16">
    <source>
        <dbReference type="Proteomes" id="UP000283513"/>
    </source>
</evidence>
<dbReference type="FunFam" id="3.40.50.300:FF:000224">
    <property type="entry name" value="Energy-coupling factor transporter ATP-binding protein EcfA"/>
    <property type="match status" value="1"/>
</dbReference>
<keyword evidence="5 8" id="KW-0067">ATP-binding</keyword>
<evidence type="ECO:0000256" key="5">
    <source>
        <dbReference type="ARBA" id="ARBA00022840"/>
    </source>
</evidence>
<evidence type="ECO:0000259" key="9">
    <source>
        <dbReference type="PROSITE" id="PS50893"/>
    </source>
</evidence>
<dbReference type="Proteomes" id="UP000478483">
    <property type="component" value="Unassembled WGS sequence"/>
</dbReference>
<evidence type="ECO:0000256" key="7">
    <source>
        <dbReference type="ARBA" id="ARBA00023136"/>
    </source>
</evidence>
<evidence type="ECO:0000256" key="1">
    <source>
        <dbReference type="ARBA" id="ARBA00004202"/>
    </source>
</evidence>
<dbReference type="InterPro" id="IPR015856">
    <property type="entry name" value="ABC_transpr_CbiO/EcfA_su"/>
</dbReference>
<evidence type="ECO:0000313" key="14">
    <source>
        <dbReference type="EMBL" id="RHG26678.1"/>
    </source>
</evidence>
<dbReference type="InterPro" id="IPR017871">
    <property type="entry name" value="ABC_transporter-like_CS"/>
</dbReference>
<keyword evidence="6" id="KW-1278">Translocase</keyword>
<dbReference type="GO" id="GO:0005524">
    <property type="term" value="F:ATP binding"/>
    <property type="evidence" value="ECO:0007669"/>
    <property type="project" value="UniProtKB-UniRule"/>
</dbReference>
<dbReference type="EMBL" id="QRQN01000003">
    <property type="protein sequence ID" value="RHN11160.1"/>
    <property type="molecule type" value="Genomic_DNA"/>
</dbReference>
<dbReference type="Pfam" id="PF00005">
    <property type="entry name" value="ABC_tran"/>
    <property type="match status" value="1"/>
</dbReference>
<evidence type="ECO:0000313" key="18">
    <source>
        <dbReference type="Proteomes" id="UP000284051"/>
    </source>
</evidence>
<dbReference type="CDD" id="cd03225">
    <property type="entry name" value="ABC_cobalt_CbiO_domain1"/>
    <property type="match status" value="1"/>
</dbReference>
<evidence type="ECO:0000313" key="11">
    <source>
        <dbReference type="EMBL" id="MVQ44791.1"/>
    </source>
</evidence>
<evidence type="ECO:0000256" key="8">
    <source>
        <dbReference type="RuleBase" id="RU365104"/>
    </source>
</evidence>
<dbReference type="InterPro" id="IPR003439">
    <property type="entry name" value="ABC_transporter-like_ATP-bd"/>
</dbReference>
<dbReference type="OrthoDB" id="9784332at2"/>
<dbReference type="PANTHER" id="PTHR43553:SF27">
    <property type="entry name" value="ENERGY-COUPLING FACTOR TRANSPORTER ATP-BINDING PROTEIN ECFA2"/>
    <property type="match status" value="1"/>
</dbReference>
<dbReference type="AlphaFoldDB" id="A0A3R6EMD0"/>
<dbReference type="Proteomes" id="UP000479531">
    <property type="component" value="Unassembled WGS sequence"/>
</dbReference>
<dbReference type="Gene3D" id="3.40.50.300">
    <property type="entry name" value="P-loop containing nucleotide triphosphate hydrolases"/>
    <property type="match status" value="1"/>
</dbReference>
<evidence type="ECO:0000256" key="6">
    <source>
        <dbReference type="ARBA" id="ARBA00022967"/>
    </source>
</evidence>
<dbReference type="SUPFAM" id="SSF52540">
    <property type="entry name" value="P-loop containing nucleoside triphosphate hydrolases"/>
    <property type="match status" value="1"/>
</dbReference>
<evidence type="ECO:0000313" key="13">
    <source>
        <dbReference type="EMBL" id="RHC19178.1"/>
    </source>
</evidence>
<dbReference type="Proteomes" id="UP000283586">
    <property type="component" value="Unassembled WGS sequence"/>
</dbReference>
<dbReference type="Proteomes" id="UP000283513">
    <property type="component" value="Unassembled WGS sequence"/>
</dbReference>
<dbReference type="EMBL" id="WNAJ01000005">
    <property type="protein sequence ID" value="MTR84736.1"/>
    <property type="molecule type" value="Genomic_DNA"/>
</dbReference>
<reference evidence="16 17" key="1">
    <citation type="submission" date="2018-08" db="EMBL/GenBank/DDBJ databases">
        <title>A genome reference for cultivated species of the human gut microbiota.</title>
        <authorList>
            <person name="Zou Y."/>
            <person name="Xue W."/>
            <person name="Luo G."/>
        </authorList>
    </citation>
    <scope>NUCLEOTIDE SEQUENCE [LARGE SCALE GENOMIC DNA]</scope>
    <source>
        <strain evidence="15 17">AF31-21AC</strain>
        <strain evidence="14 18">AM22-21LB</strain>
        <strain evidence="13 16">AM37-1AC</strain>
        <strain evidence="12 19">AM43-11</strain>
    </source>
</reference>
<keyword evidence="3 8" id="KW-1003">Cell membrane</keyword>
<accession>A0A3R6EMD0</accession>
<dbReference type="GO" id="GO:0043190">
    <property type="term" value="C:ATP-binding cassette (ABC) transporter complex"/>
    <property type="evidence" value="ECO:0007669"/>
    <property type="project" value="TreeGrafter"/>
</dbReference>
<gene>
    <name evidence="14" type="ORF">DW264_14070</name>
    <name evidence="13" type="ORF">DW856_04615</name>
    <name evidence="12" type="ORF">DW927_04300</name>
    <name evidence="15" type="ORF">DWZ31_03675</name>
    <name evidence="11" type="ORF">GCK47_03440</name>
    <name evidence="10" type="ORF">GMD50_06605</name>
</gene>
<keyword evidence="2 8" id="KW-0813">Transport</keyword>
<dbReference type="GO" id="GO:0042626">
    <property type="term" value="F:ATPase-coupled transmembrane transporter activity"/>
    <property type="evidence" value="ECO:0007669"/>
    <property type="project" value="TreeGrafter"/>
</dbReference>
<dbReference type="PROSITE" id="PS50893">
    <property type="entry name" value="ABC_TRANSPORTER_2"/>
    <property type="match status" value="1"/>
</dbReference>
<dbReference type="NCBIfam" id="NF010158">
    <property type="entry name" value="PRK13637.1"/>
    <property type="match status" value="1"/>
</dbReference>
<evidence type="ECO:0000313" key="15">
    <source>
        <dbReference type="EMBL" id="RHN11160.1"/>
    </source>
</evidence>
<dbReference type="PROSITE" id="PS00211">
    <property type="entry name" value="ABC_TRANSPORTER_1"/>
    <property type="match status" value="1"/>
</dbReference>
<dbReference type="SMART" id="SM00382">
    <property type="entry name" value="AAA"/>
    <property type="match status" value="1"/>
</dbReference>
<sequence>MRMNMSIILDKVNYVYSEGTAYQIQALKDVNLTIEDGQFIGVIGHTGSGKSTLIQHLNGLMKATSGTIYFHGQDIYEDDFDLRELRNRVGLVFQYPEHQLFETTIFDDVCFGPKNQGLSKEEAGLRAFEALRSVGLPEELYYQSPFDLSGGQKRRVAIAGVLAMKPEVLILDEPTAGLDPAGRDEILDLVERMHRERGITVILVSHSMEDVAKYVERIIVMNHGSVMLDGAPKEVFRHYKELEAVGLAAPQVTYLMHELKEKGLNVDTDATTVAEARACLLEALTGIDSGKTDFHM</sequence>
<reference evidence="10 20" key="2">
    <citation type="journal article" date="2019" name="Nat. Med.">
        <title>A library of human gut bacterial isolates paired with longitudinal multiomics data enables mechanistic microbiome research.</title>
        <authorList>
            <person name="Poyet M."/>
            <person name="Groussin M."/>
            <person name="Gibbons S.M."/>
            <person name="Avila-Pacheco J."/>
            <person name="Jiang X."/>
            <person name="Kearney S.M."/>
            <person name="Perrotta A.R."/>
            <person name="Berdy B."/>
            <person name="Zhao S."/>
            <person name="Lieberman T.D."/>
            <person name="Swanson P.K."/>
            <person name="Smith M."/>
            <person name="Roesemann S."/>
            <person name="Alexander J.E."/>
            <person name="Rich S.A."/>
            <person name="Livny J."/>
            <person name="Vlamakis H."/>
            <person name="Clish C."/>
            <person name="Bullock K."/>
            <person name="Deik A."/>
            <person name="Scott J."/>
            <person name="Pierce K.A."/>
            <person name="Xavier R.J."/>
            <person name="Alm E.J."/>
        </authorList>
    </citation>
    <scope>NUCLEOTIDE SEQUENCE [LARGE SCALE GENOMIC DNA]</scope>
    <source>
        <strain evidence="10 20">BIOML-A1</strain>
    </source>
</reference>
<evidence type="ECO:0000256" key="4">
    <source>
        <dbReference type="ARBA" id="ARBA00022741"/>
    </source>
</evidence>
<evidence type="ECO:0000256" key="3">
    <source>
        <dbReference type="ARBA" id="ARBA00022475"/>
    </source>
</evidence>
<dbReference type="EC" id="7.-.-.-" evidence="8"/>
<proteinExistence type="inferred from homology"/>
<dbReference type="PANTHER" id="PTHR43553">
    <property type="entry name" value="HEAVY METAL TRANSPORTER"/>
    <property type="match status" value="1"/>
</dbReference>
<evidence type="ECO:0000313" key="20">
    <source>
        <dbReference type="Proteomes" id="UP000478483"/>
    </source>
</evidence>
<evidence type="ECO:0000313" key="19">
    <source>
        <dbReference type="Proteomes" id="UP000284465"/>
    </source>
</evidence>
<evidence type="ECO:0000313" key="12">
    <source>
        <dbReference type="EMBL" id="RHA69228.1"/>
    </source>
</evidence>
<dbReference type="EMBL" id="QSFP01000003">
    <property type="protein sequence ID" value="RHA69228.1"/>
    <property type="molecule type" value="Genomic_DNA"/>
</dbReference>
<dbReference type="InterPro" id="IPR030946">
    <property type="entry name" value="EcfA2"/>
</dbReference>
<organism evidence="13 16">
    <name type="scientific">Roseburia intestinalis</name>
    <dbReference type="NCBI Taxonomy" id="166486"/>
    <lineage>
        <taxon>Bacteria</taxon>
        <taxon>Bacillati</taxon>
        <taxon>Bacillota</taxon>
        <taxon>Clostridia</taxon>
        <taxon>Lachnospirales</taxon>
        <taxon>Lachnospiraceae</taxon>
        <taxon>Roseburia</taxon>
    </lineage>
</organism>
<reference evidence="11 21" key="3">
    <citation type="submission" date="2019-10" db="EMBL/GenBank/DDBJ databases">
        <title>Roseburia spp. ameliorate alcoholic fatty liver via restoration of gut barrier function.</title>
        <authorList>
            <person name="Seo B."/>
            <person name="Ko G."/>
        </authorList>
    </citation>
    <scope>NUCLEOTIDE SEQUENCE [LARGE SCALE GENOMIC DNA]</scope>
    <source>
        <strain evidence="11 21">SNUG30017</strain>
    </source>
</reference>